<dbReference type="HOGENOM" id="CLU_150810_1_1_1"/>
<gene>
    <name evidence="2" type="ORF">MELLADRAFT_123843</name>
</gene>
<keyword evidence="3" id="KW-1185">Reference proteome</keyword>
<accession>F4RTD9</accession>
<dbReference type="KEGG" id="mlr:MELLADRAFT_123843"/>
<protein>
    <submittedName>
        <fullName evidence="2">Secreted protein</fullName>
    </submittedName>
</protein>
<dbReference type="VEuPathDB" id="FungiDB:MELLADRAFT_123843"/>
<keyword evidence="1" id="KW-0732">Signal</keyword>
<name>F4RTD9_MELLP</name>
<dbReference type="GeneID" id="18926495"/>
<dbReference type="RefSeq" id="XP_007412486.1">
    <property type="nucleotide sequence ID" value="XM_007412424.1"/>
</dbReference>
<feature type="signal peptide" evidence="1">
    <location>
        <begin position="1"/>
        <end position="27"/>
    </location>
</feature>
<dbReference type="AlphaFoldDB" id="F4RTD9"/>
<sequence>MSLMNYLTIGVMCITLILFIDLNSVNAIRNIPCTGGFKTEPHVANCIVDPLGKEKYQCPLDQCGQDNTHFVSWGGCVPITYYPGEPSGETTQNCVTYGYYDQTHYTCKNANGHTYICNHKIEDRPVISCNC</sequence>
<feature type="chain" id="PRO_5003315525" evidence="1">
    <location>
        <begin position="28"/>
        <end position="131"/>
    </location>
</feature>
<dbReference type="Proteomes" id="UP000001072">
    <property type="component" value="Unassembled WGS sequence"/>
</dbReference>
<organism evidence="3">
    <name type="scientific">Melampsora larici-populina (strain 98AG31 / pathotype 3-4-7)</name>
    <name type="common">Poplar leaf rust fungus</name>
    <dbReference type="NCBI Taxonomy" id="747676"/>
    <lineage>
        <taxon>Eukaryota</taxon>
        <taxon>Fungi</taxon>
        <taxon>Dikarya</taxon>
        <taxon>Basidiomycota</taxon>
        <taxon>Pucciniomycotina</taxon>
        <taxon>Pucciniomycetes</taxon>
        <taxon>Pucciniales</taxon>
        <taxon>Melampsoraceae</taxon>
        <taxon>Melampsora</taxon>
    </lineage>
</organism>
<dbReference type="InParanoid" id="F4RTD9"/>
<evidence type="ECO:0000313" key="2">
    <source>
        <dbReference type="EMBL" id="EGG04357.1"/>
    </source>
</evidence>
<proteinExistence type="predicted"/>
<reference evidence="3" key="1">
    <citation type="journal article" date="2011" name="Proc. Natl. Acad. Sci. U.S.A.">
        <title>Obligate biotrophy features unraveled by the genomic analysis of rust fungi.</title>
        <authorList>
            <person name="Duplessis S."/>
            <person name="Cuomo C.A."/>
            <person name="Lin Y.-C."/>
            <person name="Aerts A."/>
            <person name="Tisserant E."/>
            <person name="Veneault-Fourrey C."/>
            <person name="Joly D.L."/>
            <person name="Hacquard S."/>
            <person name="Amselem J."/>
            <person name="Cantarel B.L."/>
            <person name="Chiu R."/>
            <person name="Coutinho P.M."/>
            <person name="Feau N."/>
            <person name="Field M."/>
            <person name="Frey P."/>
            <person name="Gelhaye E."/>
            <person name="Goldberg J."/>
            <person name="Grabherr M.G."/>
            <person name="Kodira C.D."/>
            <person name="Kohler A."/>
            <person name="Kuees U."/>
            <person name="Lindquist E.A."/>
            <person name="Lucas S.M."/>
            <person name="Mago R."/>
            <person name="Mauceli E."/>
            <person name="Morin E."/>
            <person name="Murat C."/>
            <person name="Pangilinan J.L."/>
            <person name="Park R."/>
            <person name="Pearson M."/>
            <person name="Quesneville H."/>
            <person name="Rouhier N."/>
            <person name="Sakthikumar S."/>
            <person name="Salamov A.A."/>
            <person name="Schmutz J."/>
            <person name="Selles B."/>
            <person name="Shapiro H."/>
            <person name="Tanguay P."/>
            <person name="Tuskan G.A."/>
            <person name="Henrissat B."/>
            <person name="Van de Peer Y."/>
            <person name="Rouze P."/>
            <person name="Ellis J.G."/>
            <person name="Dodds P.N."/>
            <person name="Schein J.E."/>
            <person name="Zhong S."/>
            <person name="Hamelin R.C."/>
            <person name="Grigoriev I.V."/>
            <person name="Szabo L.J."/>
            <person name="Martin F."/>
        </authorList>
    </citation>
    <scope>NUCLEOTIDE SEQUENCE [LARGE SCALE GENOMIC DNA]</scope>
    <source>
        <strain evidence="3">98AG31 / pathotype 3-4-7</strain>
    </source>
</reference>
<evidence type="ECO:0000256" key="1">
    <source>
        <dbReference type="SAM" id="SignalP"/>
    </source>
</evidence>
<dbReference type="EMBL" id="GL883119">
    <property type="protein sequence ID" value="EGG04357.1"/>
    <property type="molecule type" value="Genomic_DNA"/>
</dbReference>
<evidence type="ECO:0000313" key="3">
    <source>
        <dbReference type="Proteomes" id="UP000001072"/>
    </source>
</evidence>